<dbReference type="InterPro" id="IPR001387">
    <property type="entry name" value="Cro/C1-type_HTH"/>
</dbReference>
<dbReference type="Gene3D" id="1.10.260.40">
    <property type="entry name" value="lambda repressor-like DNA-binding domains"/>
    <property type="match status" value="1"/>
</dbReference>
<sequence>MTTINSTEFDAIVAEMRRTEAEARATACGVTGCDGEFHGADVDPQRWHHKVESDADELLQYEMVIDGEGRAHADVLATFDDETFVGMDGDAVRALADRLEAEPARLREFAARLDRRSLPEQRVNAVAANVRGSLTYVVDGMHLTAKPLAEILEISTQRARDLHNGRAPFTADEIRLLSAYFDCEADDWTSERGPRVPYPFDRPAAEDRLMTARESGGLHD</sequence>
<reference evidence="2 3" key="1">
    <citation type="submission" date="2016-10" db="EMBL/GenBank/DDBJ databases">
        <authorList>
            <person name="Varghese N."/>
            <person name="Submissions S."/>
        </authorList>
    </citation>
    <scope>NUCLEOTIDE SEQUENCE [LARGE SCALE GENOMIC DNA]</scope>
    <source>
        <strain evidence="2 3">IAM 15147</strain>
    </source>
</reference>
<dbReference type="SUPFAM" id="SSF47413">
    <property type="entry name" value="lambda repressor-like DNA-binding domains"/>
    <property type="match status" value="1"/>
</dbReference>
<organism evidence="2 3">
    <name type="scientific">Agrococcus baldri</name>
    <dbReference type="NCBI Taxonomy" id="153730"/>
    <lineage>
        <taxon>Bacteria</taxon>
        <taxon>Bacillati</taxon>
        <taxon>Actinomycetota</taxon>
        <taxon>Actinomycetes</taxon>
        <taxon>Micrococcales</taxon>
        <taxon>Microbacteriaceae</taxon>
        <taxon>Agrococcus</taxon>
    </lineage>
</organism>
<comment type="caution">
    <text evidence="2">The sequence shown here is derived from an EMBL/GenBank/DDBJ whole genome shotgun (WGS) entry which is preliminary data.</text>
</comment>
<gene>
    <name evidence="2" type="ORF">SAMN04487783_2109</name>
</gene>
<evidence type="ECO:0008006" key="4">
    <source>
        <dbReference type="Google" id="ProtNLM"/>
    </source>
</evidence>
<dbReference type="AlphaFoldDB" id="A0AA94HNJ2"/>
<dbReference type="Proteomes" id="UP000198506">
    <property type="component" value="Unassembled WGS sequence"/>
</dbReference>
<accession>A0AA94HNJ2</accession>
<proteinExistence type="predicted"/>
<feature type="compositionally biased region" description="Basic and acidic residues" evidence="1">
    <location>
        <begin position="203"/>
        <end position="220"/>
    </location>
</feature>
<evidence type="ECO:0000313" key="2">
    <source>
        <dbReference type="EMBL" id="SFS15712.1"/>
    </source>
</evidence>
<dbReference type="InterPro" id="IPR010982">
    <property type="entry name" value="Lambda_DNA-bd_dom_sf"/>
</dbReference>
<name>A0AA94HNJ2_9MICO</name>
<dbReference type="GO" id="GO:0003677">
    <property type="term" value="F:DNA binding"/>
    <property type="evidence" value="ECO:0007669"/>
    <property type="project" value="InterPro"/>
</dbReference>
<protein>
    <recommendedName>
        <fullName evidence="4">Helix-turn-helix domain-containing protein</fullName>
    </recommendedName>
</protein>
<evidence type="ECO:0000256" key="1">
    <source>
        <dbReference type="SAM" id="MobiDB-lite"/>
    </source>
</evidence>
<dbReference type="EMBL" id="FOZN01000003">
    <property type="protein sequence ID" value="SFS15712.1"/>
    <property type="molecule type" value="Genomic_DNA"/>
</dbReference>
<feature type="region of interest" description="Disordered" evidence="1">
    <location>
        <begin position="192"/>
        <end position="220"/>
    </location>
</feature>
<dbReference type="CDD" id="cd00093">
    <property type="entry name" value="HTH_XRE"/>
    <property type="match status" value="1"/>
</dbReference>
<evidence type="ECO:0000313" key="3">
    <source>
        <dbReference type="Proteomes" id="UP000198506"/>
    </source>
</evidence>
<keyword evidence="3" id="KW-1185">Reference proteome</keyword>